<sequence>MPERAYLKHRAGHLSPLQADLVAATGEFVGTFWFLFFAYSGQLMAVDESVRAGITAGPSVYIYASLACM</sequence>
<name>A0ACC2J6P1_9PEZI</name>
<dbReference type="Proteomes" id="UP001153332">
    <property type="component" value="Unassembled WGS sequence"/>
</dbReference>
<keyword evidence="2" id="KW-1185">Reference proteome</keyword>
<evidence type="ECO:0000313" key="1">
    <source>
        <dbReference type="EMBL" id="KAJ8123089.1"/>
    </source>
</evidence>
<gene>
    <name evidence="1" type="ORF">O1611_g9679</name>
</gene>
<evidence type="ECO:0000313" key="2">
    <source>
        <dbReference type="Proteomes" id="UP001153332"/>
    </source>
</evidence>
<comment type="caution">
    <text evidence="1">The sequence shown here is derived from an EMBL/GenBank/DDBJ whole genome shotgun (WGS) entry which is preliminary data.</text>
</comment>
<proteinExistence type="predicted"/>
<dbReference type="EMBL" id="JAPUUL010003413">
    <property type="protein sequence ID" value="KAJ8123089.1"/>
    <property type="molecule type" value="Genomic_DNA"/>
</dbReference>
<accession>A0ACC2J6P1</accession>
<protein>
    <submittedName>
        <fullName evidence="1">Uncharacterized protein</fullName>
    </submittedName>
</protein>
<organism evidence="1 2">
    <name type="scientific">Lasiodiplodia mahajangana</name>
    <dbReference type="NCBI Taxonomy" id="1108764"/>
    <lineage>
        <taxon>Eukaryota</taxon>
        <taxon>Fungi</taxon>
        <taxon>Dikarya</taxon>
        <taxon>Ascomycota</taxon>
        <taxon>Pezizomycotina</taxon>
        <taxon>Dothideomycetes</taxon>
        <taxon>Dothideomycetes incertae sedis</taxon>
        <taxon>Botryosphaeriales</taxon>
        <taxon>Botryosphaeriaceae</taxon>
        <taxon>Lasiodiplodia</taxon>
    </lineage>
</organism>
<reference evidence="1" key="1">
    <citation type="submission" date="2022-12" db="EMBL/GenBank/DDBJ databases">
        <title>Genome Sequence of Lasiodiplodia mahajangana.</title>
        <authorList>
            <person name="Buettner E."/>
        </authorList>
    </citation>
    <scope>NUCLEOTIDE SEQUENCE</scope>
    <source>
        <strain evidence="1">VT137</strain>
    </source>
</reference>